<dbReference type="InterPro" id="IPR050481">
    <property type="entry name" value="UDP-glycosyltransf_plant"/>
</dbReference>
<dbReference type="Proteomes" id="UP000187203">
    <property type="component" value="Unassembled WGS sequence"/>
</dbReference>
<dbReference type="PANTHER" id="PTHR48049">
    <property type="entry name" value="GLYCOSYLTRANSFERASE"/>
    <property type="match status" value="1"/>
</dbReference>
<gene>
    <name evidence="4" type="ORF">COLO4_27371</name>
</gene>
<sequence>MAEEDSSKLHIAMFPWLAFGHMNPFLELAKLIAQKGHKISFISTPRNIDRLPKLPPSLSSSIHFIKLPLPQVENLSENAEATTDLPLEKVPYLKIAFDGLQNPMAKFLETSSPDWLVFDFAPHWLPPLAHNLGIPSAYFCTFTASALAQMKPSSPLMAHIQDDRSKPEDLTKPPKWIPFPNAFAFRIFEIQRFFDAITGVGNDDSEPSDIYRSEQVIQHCDAIFVRSSREWEPEYLDLLHQLHYKPIIPTGQLPPVAYYNNYEDDDEDEGSWKPIKGWLDKQERGSVVYVAFGSEADPSEEELTEIALGLELSGLPFFWVLRTRPGAIIELPDGFEDRTKGRGVVWKTWAPQVKILAHESVGGFLSHAGWSSVVEAITFQRPLILLTFLFDQGLNARVLEEQKMGYAIPRDDIDGTFTRDSVAESLRLVVVEKAGQVYRDNVKKMKGVFGDPEIQGRYVDQLLNFLATNKNLVSHPRP</sequence>
<dbReference type="Pfam" id="PF00201">
    <property type="entry name" value="UDPGT"/>
    <property type="match status" value="1"/>
</dbReference>
<keyword evidence="3" id="KW-0808">Transferase</keyword>
<evidence type="ECO:0000256" key="3">
    <source>
        <dbReference type="ARBA" id="ARBA00022679"/>
    </source>
</evidence>
<dbReference type="CDD" id="cd03784">
    <property type="entry name" value="GT1_Gtf-like"/>
    <property type="match status" value="1"/>
</dbReference>
<dbReference type="GO" id="GO:0035251">
    <property type="term" value="F:UDP-glucosyltransferase activity"/>
    <property type="evidence" value="ECO:0007669"/>
    <property type="project" value="InterPro"/>
</dbReference>
<protein>
    <submittedName>
        <fullName evidence="4">UDP-glucuronosyl/UDP-glucosyltransferase</fullName>
    </submittedName>
</protein>
<dbReference type="FunFam" id="3.40.50.2000:FF:000088">
    <property type="entry name" value="Glycosyltransferase"/>
    <property type="match status" value="1"/>
</dbReference>
<reference evidence="5" key="1">
    <citation type="submission" date="2013-09" db="EMBL/GenBank/DDBJ databases">
        <title>Corchorus olitorius genome sequencing.</title>
        <authorList>
            <person name="Alam M."/>
            <person name="Haque M.S."/>
            <person name="Islam M.S."/>
            <person name="Emdad E.M."/>
            <person name="Islam M.M."/>
            <person name="Ahmed B."/>
            <person name="Halim A."/>
            <person name="Hossen Q.M.M."/>
            <person name="Hossain M.Z."/>
            <person name="Ahmed R."/>
            <person name="Khan M.M."/>
            <person name="Islam R."/>
            <person name="Rashid M.M."/>
            <person name="Khan S.A."/>
            <person name="Rahman M.S."/>
            <person name="Alam M."/>
            <person name="Yahiya A.S."/>
            <person name="Khan M.S."/>
            <person name="Azam M.S."/>
            <person name="Haque T."/>
            <person name="Lashkar M.Z.H."/>
            <person name="Akhand A.I."/>
            <person name="Morshed G."/>
            <person name="Roy S."/>
            <person name="Uddin K.S."/>
            <person name="Rabeya T."/>
            <person name="Hossain A.S."/>
            <person name="Chowdhury A."/>
            <person name="Snigdha A.R."/>
            <person name="Mortoza M.S."/>
            <person name="Matin S.A."/>
            <person name="Hoque S.M.E."/>
            <person name="Islam M.K."/>
            <person name="Roy D.K."/>
            <person name="Haider R."/>
            <person name="Moosa M.M."/>
            <person name="Elias S.M."/>
            <person name="Hasan A.M."/>
            <person name="Jahan S."/>
            <person name="Shafiuddin M."/>
            <person name="Mahmood N."/>
            <person name="Shommy N.S."/>
        </authorList>
    </citation>
    <scope>NUCLEOTIDE SEQUENCE [LARGE SCALE GENOMIC DNA]</scope>
    <source>
        <strain evidence="5">cv. O-4</strain>
    </source>
</reference>
<evidence type="ECO:0000256" key="2">
    <source>
        <dbReference type="ARBA" id="ARBA00022676"/>
    </source>
</evidence>
<organism evidence="4 5">
    <name type="scientific">Corchorus olitorius</name>
    <dbReference type="NCBI Taxonomy" id="93759"/>
    <lineage>
        <taxon>Eukaryota</taxon>
        <taxon>Viridiplantae</taxon>
        <taxon>Streptophyta</taxon>
        <taxon>Embryophyta</taxon>
        <taxon>Tracheophyta</taxon>
        <taxon>Spermatophyta</taxon>
        <taxon>Magnoliopsida</taxon>
        <taxon>eudicotyledons</taxon>
        <taxon>Gunneridae</taxon>
        <taxon>Pentapetalae</taxon>
        <taxon>rosids</taxon>
        <taxon>malvids</taxon>
        <taxon>Malvales</taxon>
        <taxon>Malvaceae</taxon>
        <taxon>Grewioideae</taxon>
        <taxon>Apeibeae</taxon>
        <taxon>Corchorus</taxon>
    </lineage>
</organism>
<comment type="caution">
    <text evidence="4">The sequence shown here is derived from an EMBL/GenBank/DDBJ whole genome shotgun (WGS) entry which is preliminary data.</text>
</comment>
<dbReference type="SUPFAM" id="SSF53756">
    <property type="entry name" value="UDP-Glycosyltransferase/glycogen phosphorylase"/>
    <property type="match status" value="1"/>
</dbReference>
<evidence type="ECO:0000256" key="1">
    <source>
        <dbReference type="ARBA" id="ARBA00009995"/>
    </source>
</evidence>
<comment type="similarity">
    <text evidence="1">Belongs to the UDP-glycosyltransferase family.</text>
</comment>
<dbReference type="EMBL" id="AWUE01019532">
    <property type="protein sequence ID" value="OMO72966.1"/>
    <property type="molecule type" value="Genomic_DNA"/>
</dbReference>
<evidence type="ECO:0000313" key="5">
    <source>
        <dbReference type="Proteomes" id="UP000187203"/>
    </source>
</evidence>
<name>A0A1R3HRF5_9ROSI</name>
<evidence type="ECO:0000313" key="4">
    <source>
        <dbReference type="EMBL" id="OMO72966.1"/>
    </source>
</evidence>
<dbReference type="InterPro" id="IPR002213">
    <property type="entry name" value="UDP_glucos_trans"/>
</dbReference>
<dbReference type="Gene3D" id="3.40.50.2000">
    <property type="entry name" value="Glycogen Phosphorylase B"/>
    <property type="match status" value="2"/>
</dbReference>
<dbReference type="PANTHER" id="PTHR48049:SF160">
    <property type="entry name" value="UDP-GLYCOSYLTRANSFERASE 91A1"/>
    <property type="match status" value="1"/>
</dbReference>
<dbReference type="OrthoDB" id="5835829at2759"/>
<proteinExistence type="inferred from homology"/>
<accession>A0A1R3HRF5</accession>
<keyword evidence="5" id="KW-1185">Reference proteome</keyword>
<keyword evidence="2" id="KW-0328">Glycosyltransferase</keyword>
<dbReference type="AlphaFoldDB" id="A0A1R3HRF5"/>
<dbReference type="FunFam" id="3.40.50.2000:FF:000037">
    <property type="entry name" value="Glycosyltransferase"/>
    <property type="match status" value="1"/>
</dbReference>